<name>A0A4Y3QVQ6_STRCI</name>
<evidence type="ECO:0000313" key="1">
    <source>
        <dbReference type="EMBL" id="GEB49331.1"/>
    </source>
</evidence>
<proteinExistence type="predicted"/>
<comment type="caution">
    <text evidence="1">The sequence shown here is derived from an EMBL/GenBank/DDBJ whole genome shotgun (WGS) entry which is preliminary data.</text>
</comment>
<dbReference type="EMBL" id="BJMM01000007">
    <property type="protein sequence ID" value="GEB49331.1"/>
    <property type="molecule type" value="Genomic_DNA"/>
</dbReference>
<dbReference type="RefSeq" id="WP_030892485.1">
    <property type="nucleotide sequence ID" value="NZ_BJMM01000007.1"/>
</dbReference>
<organism evidence="1 2">
    <name type="scientific">Streptomyces cacaoi</name>
    <dbReference type="NCBI Taxonomy" id="1898"/>
    <lineage>
        <taxon>Bacteria</taxon>
        <taxon>Bacillati</taxon>
        <taxon>Actinomycetota</taxon>
        <taxon>Actinomycetes</taxon>
        <taxon>Kitasatosporales</taxon>
        <taxon>Streptomycetaceae</taxon>
        <taxon>Streptomyces</taxon>
    </lineage>
</organism>
<gene>
    <name evidence="1" type="ORF">SCA03_18820</name>
</gene>
<dbReference type="Proteomes" id="UP000319210">
    <property type="component" value="Unassembled WGS sequence"/>
</dbReference>
<sequence length="115" mass="11648">MPSVDTTPLITAVERLADRLRALPQSRLTRGAAQEGLTLAQDLAYRAQRLEFAGGGPGGGEPRTLPDAGIFAVGDQLAVAGHDLAQALAGAPSAGAAGELAEALAEVRAADARIH</sequence>
<protein>
    <submittedName>
        <fullName evidence="1">Uncharacterized protein</fullName>
    </submittedName>
</protein>
<accession>A0A4Y3QVQ6</accession>
<keyword evidence="2" id="KW-1185">Reference proteome</keyword>
<dbReference type="OrthoDB" id="3854560at2"/>
<dbReference type="AlphaFoldDB" id="A0A4Y3QVQ6"/>
<reference evidence="1 2" key="1">
    <citation type="submission" date="2019-06" db="EMBL/GenBank/DDBJ databases">
        <title>Whole genome shotgun sequence of Streptomyces cacaoi subsp. cacaoi NBRC 12748.</title>
        <authorList>
            <person name="Hosoyama A."/>
            <person name="Uohara A."/>
            <person name="Ohji S."/>
            <person name="Ichikawa N."/>
        </authorList>
    </citation>
    <scope>NUCLEOTIDE SEQUENCE [LARGE SCALE GENOMIC DNA]</scope>
    <source>
        <strain evidence="1 2">NBRC 12748</strain>
    </source>
</reference>
<evidence type="ECO:0000313" key="2">
    <source>
        <dbReference type="Proteomes" id="UP000319210"/>
    </source>
</evidence>